<feature type="region of interest" description="Disordered" evidence="2">
    <location>
        <begin position="28"/>
        <end position="48"/>
    </location>
</feature>
<feature type="compositionally biased region" description="Polar residues" evidence="2">
    <location>
        <begin position="77"/>
        <end position="89"/>
    </location>
</feature>
<dbReference type="CDD" id="cd22271">
    <property type="entry name" value="DPBB_EXP_N-like"/>
    <property type="match status" value="1"/>
</dbReference>
<evidence type="ECO:0008006" key="6">
    <source>
        <dbReference type="Google" id="ProtNLM"/>
    </source>
</evidence>
<proteinExistence type="predicted"/>
<dbReference type="InParanoid" id="A0A507B3E0"/>
<evidence type="ECO:0000313" key="5">
    <source>
        <dbReference type="Proteomes" id="UP000319257"/>
    </source>
</evidence>
<dbReference type="AlphaFoldDB" id="A0A507B3E0"/>
<dbReference type="PANTHER" id="PTHR31836:SF21">
    <property type="entry name" value="EXPANSIN-LIKE PROTEIN 7"/>
    <property type="match status" value="1"/>
</dbReference>
<dbReference type="SUPFAM" id="SSF50685">
    <property type="entry name" value="Barwin-like endoglucanases"/>
    <property type="match status" value="1"/>
</dbReference>
<name>A0A507B3E0_9PEZI</name>
<keyword evidence="1 3" id="KW-0732">Signal</keyword>
<reference evidence="4 5" key="1">
    <citation type="submission" date="2019-06" db="EMBL/GenBank/DDBJ databases">
        <title>Draft genome sequence of the filamentous fungus Phialemoniopsis curvata isolated from diesel fuel.</title>
        <authorList>
            <person name="Varaljay V.A."/>
            <person name="Lyon W.J."/>
            <person name="Crouch A.L."/>
            <person name="Drake C.E."/>
            <person name="Hollomon J.M."/>
            <person name="Nadeau L.J."/>
            <person name="Nunn H.S."/>
            <person name="Stevenson B.S."/>
            <person name="Bojanowski C.L."/>
            <person name="Crookes-Goodson W.J."/>
        </authorList>
    </citation>
    <scope>NUCLEOTIDE SEQUENCE [LARGE SCALE GENOMIC DNA]</scope>
    <source>
        <strain evidence="4 5">D216</strain>
    </source>
</reference>
<feature type="compositionally biased region" description="Low complexity" evidence="2">
    <location>
        <begin position="65"/>
        <end position="76"/>
    </location>
</feature>
<dbReference type="Proteomes" id="UP000319257">
    <property type="component" value="Unassembled WGS sequence"/>
</dbReference>
<dbReference type="RefSeq" id="XP_030999336.1">
    <property type="nucleotide sequence ID" value="XM_031134871.1"/>
</dbReference>
<dbReference type="STRING" id="1093900.A0A507B3E0"/>
<dbReference type="Gene3D" id="2.60.40.760">
    <property type="entry name" value="Expansin, cellulose-binding-like domain"/>
    <property type="match status" value="1"/>
</dbReference>
<dbReference type="GeneID" id="41979517"/>
<organism evidence="4 5">
    <name type="scientific">Thyridium curvatum</name>
    <dbReference type="NCBI Taxonomy" id="1093900"/>
    <lineage>
        <taxon>Eukaryota</taxon>
        <taxon>Fungi</taxon>
        <taxon>Dikarya</taxon>
        <taxon>Ascomycota</taxon>
        <taxon>Pezizomycotina</taxon>
        <taxon>Sordariomycetes</taxon>
        <taxon>Sordariomycetidae</taxon>
        <taxon>Thyridiales</taxon>
        <taxon>Thyridiaceae</taxon>
        <taxon>Thyridium</taxon>
    </lineage>
</organism>
<evidence type="ECO:0000313" key="4">
    <source>
        <dbReference type="EMBL" id="TPX17625.1"/>
    </source>
</evidence>
<evidence type="ECO:0000256" key="2">
    <source>
        <dbReference type="SAM" id="MobiDB-lite"/>
    </source>
</evidence>
<dbReference type="PANTHER" id="PTHR31836">
    <property type="match status" value="1"/>
</dbReference>
<gene>
    <name evidence="4" type="ORF">E0L32_012070</name>
</gene>
<dbReference type="InterPro" id="IPR051477">
    <property type="entry name" value="Expansin_CellWall"/>
</dbReference>
<dbReference type="SUPFAM" id="SSF49590">
    <property type="entry name" value="PHL pollen allergen"/>
    <property type="match status" value="1"/>
</dbReference>
<sequence length="311" mass="32167">MALKYLALNLLLQGLALAGDGCPAVRPPAPISEPAPPAATPETASSTEAAVQVSAVPTTFSVRVSPSAMPSPDAPSTDTTGVDSVSVSPTIPPAASGTLSAAAEKFTGLGTRYGGTCTEEDCWNSGACSFVGYNLPAGIDGSTCVSEDIWNNGANCGGCISVTYKGKTITVMVTNLTGGNATHLDMTPSTWAKLTNGYSGGGVDGIVWEWVTCPIAQTTPLFIKMHAGSSKYWFAATVENARERTAKVEVSSDKGSTWKETSLKNYNMYVLDGVLPDNTAYVRVTSISGSQVIVPDVDLSSGVVTKASKNY</sequence>
<keyword evidence="5" id="KW-1185">Reference proteome</keyword>
<evidence type="ECO:0000256" key="1">
    <source>
        <dbReference type="ARBA" id="ARBA00022729"/>
    </source>
</evidence>
<feature type="chain" id="PRO_5021476032" description="Expansin-like EG45 domain-containing protein" evidence="3">
    <location>
        <begin position="19"/>
        <end position="311"/>
    </location>
</feature>
<evidence type="ECO:0000256" key="3">
    <source>
        <dbReference type="SAM" id="SignalP"/>
    </source>
</evidence>
<feature type="region of interest" description="Disordered" evidence="2">
    <location>
        <begin position="64"/>
        <end position="89"/>
    </location>
</feature>
<dbReference type="OrthoDB" id="406505at2759"/>
<feature type="compositionally biased region" description="Pro residues" evidence="2">
    <location>
        <begin position="28"/>
        <end position="39"/>
    </location>
</feature>
<dbReference type="InterPro" id="IPR036749">
    <property type="entry name" value="Expansin_CBD_sf"/>
</dbReference>
<protein>
    <recommendedName>
        <fullName evidence="6">Expansin-like EG45 domain-containing protein</fullName>
    </recommendedName>
</protein>
<accession>A0A507B3E0</accession>
<dbReference type="InterPro" id="IPR036908">
    <property type="entry name" value="RlpA-like_sf"/>
</dbReference>
<comment type="caution">
    <text evidence="4">The sequence shown here is derived from an EMBL/GenBank/DDBJ whole genome shotgun (WGS) entry which is preliminary data.</text>
</comment>
<dbReference type="EMBL" id="SKBQ01000134">
    <property type="protein sequence ID" value="TPX17625.1"/>
    <property type="molecule type" value="Genomic_DNA"/>
</dbReference>
<feature type="signal peptide" evidence="3">
    <location>
        <begin position="1"/>
        <end position="18"/>
    </location>
</feature>
<dbReference type="Gene3D" id="2.40.40.10">
    <property type="entry name" value="RlpA-like domain"/>
    <property type="match status" value="1"/>
</dbReference>